<dbReference type="PANTHER" id="PTHR24413">
    <property type="entry name" value="SPECKLE-TYPE POZ PROTEIN"/>
    <property type="match status" value="1"/>
</dbReference>
<keyword evidence="2" id="KW-1185">Reference proteome</keyword>
<accession>A0ABM1J5G4</accession>
<evidence type="ECO:0000313" key="3">
    <source>
        <dbReference type="RefSeq" id="XP_015187702.1"/>
    </source>
</evidence>
<dbReference type="SMART" id="SM00225">
    <property type="entry name" value="BTB"/>
    <property type="match status" value="1"/>
</dbReference>
<dbReference type="InterPro" id="IPR011333">
    <property type="entry name" value="SKP1/BTB/POZ_sf"/>
</dbReference>
<evidence type="ECO:0000313" key="2">
    <source>
        <dbReference type="Proteomes" id="UP000694924"/>
    </source>
</evidence>
<name>A0ABM1J5G4_POLDO</name>
<protein>
    <submittedName>
        <fullName evidence="3">Speckle-type POZ protein-like</fullName>
    </submittedName>
</protein>
<sequence length="336" mass="39317">MDVEPAVPEKTSVSHVWNVTSTEYFFNLSEKLTSKLFIERYKGSTINYKICIDCDRQFQECSKCFKNSCKNVEVYLIFFLPLPENLVIDIEYKIREDVEILTIAETSININRECEKREFSICKNCEKELNLACKLIYNVKLDKSDYAITSDESSPPLSWESSLINYLNEVFRTGKFSDMSIYVQSKEFKVHSPILSQYPYLKSLIIKAKKEDKKRIDLDGITSDAFEKILTYIYTGDESCINNLAYELIMPAHQLHIDDLVENCAKILQMEININNSIDMYILAHRVEAYELFLDAKRFIASNYNVIKELPSYQNFHQRYVELEGEILEYRLHNTS</sequence>
<dbReference type="Gene3D" id="3.30.710.10">
    <property type="entry name" value="Potassium Channel Kv1.1, Chain A"/>
    <property type="match status" value="1"/>
</dbReference>
<dbReference type="Proteomes" id="UP000694924">
    <property type="component" value="Unplaced"/>
</dbReference>
<gene>
    <name evidence="3" type="primary">LOC107072354</name>
</gene>
<dbReference type="PROSITE" id="PS50097">
    <property type="entry name" value="BTB"/>
    <property type="match status" value="1"/>
</dbReference>
<dbReference type="CDD" id="cd18186">
    <property type="entry name" value="BTB_POZ_ZBTB_KLHL-like"/>
    <property type="match status" value="1"/>
</dbReference>
<dbReference type="InterPro" id="IPR000210">
    <property type="entry name" value="BTB/POZ_dom"/>
</dbReference>
<dbReference type="Pfam" id="PF00651">
    <property type="entry name" value="BTB"/>
    <property type="match status" value="1"/>
</dbReference>
<organism evidence="2 3">
    <name type="scientific">Polistes dominula</name>
    <name type="common">European paper wasp</name>
    <name type="synonym">Vespa dominula</name>
    <dbReference type="NCBI Taxonomy" id="743375"/>
    <lineage>
        <taxon>Eukaryota</taxon>
        <taxon>Metazoa</taxon>
        <taxon>Ecdysozoa</taxon>
        <taxon>Arthropoda</taxon>
        <taxon>Hexapoda</taxon>
        <taxon>Insecta</taxon>
        <taxon>Pterygota</taxon>
        <taxon>Neoptera</taxon>
        <taxon>Endopterygota</taxon>
        <taxon>Hymenoptera</taxon>
        <taxon>Apocrita</taxon>
        <taxon>Aculeata</taxon>
        <taxon>Vespoidea</taxon>
        <taxon>Vespidae</taxon>
        <taxon>Polistinae</taxon>
        <taxon>Polistini</taxon>
        <taxon>Polistes</taxon>
    </lineage>
</organism>
<dbReference type="RefSeq" id="XP_015187702.1">
    <property type="nucleotide sequence ID" value="XM_015332216.1"/>
</dbReference>
<dbReference type="SUPFAM" id="SSF54695">
    <property type="entry name" value="POZ domain"/>
    <property type="match status" value="1"/>
</dbReference>
<dbReference type="GeneID" id="107072354"/>
<reference evidence="3" key="1">
    <citation type="submission" date="2025-08" db="UniProtKB">
        <authorList>
            <consortium name="RefSeq"/>
        </authorList>
    </citation>
    <scope>IDENTIFICATION</scope>
    <source>
        <tissue evidence="3">Whole body</tissue>
    </source>
</reference>
<evidence type="ECO:0000259" key="1">
    <source>
        <dbReference type="PROSITE" id="PS50097"/>
    </source>
</evidence>
<feature type="domain" description="BTB" evidence="1">
    <location>
        <begin position="177"/>
        <end position="237"/>
    </location>
</feature>
<proteinExistence type="predicted"/>